<dbReference type="Gramene" id="Kaladp0037s0489.1.v1.1">
    <property type="protein sequence ID" value="Kaladp0037s0489.1.v1.1.CDS.1"/>
    <property type="gene ID" value="Kaladp0037s0489.v1.1"/>
</dbReference>
<reference evidence="6" key="1">
    <citation type="submission" date="2021-01" db="UniProtKB">
        <authorList>
            <consortium name="EnsemblPlants"/>
        </authorList>
    </citation>
    <scope>IDENTIFICATION</scope>
</reference>
<evidence type="ECO:0000256" key="2">
    <source>
        <dbReference type="ARBA" id="ARBA00022771"/>
    </source>
</evidence>
<keyword evidence="3" id="KW-0862">Zinc</keyword>
<keyword evidence="1" id="KW-0479">Metal-binding</keyword>
<accession>A0A7N0TJ85</accession>
<dbReference type="Proteomes" id="UP000594263">
    <property type="component" value="Unplaced"/>
</dbReference>
<dbReference type="SMART" id="SM00336">
    <property type="entry name" value="BBOX"/>
    <property type="match status" value="1"/>
</dbReference>
<organism evidence="6 7">
    <name type="scientific">Kalanchoe fedtschenkoi</name>
    <name type="common">Lavender scallops</name>
    <name type="synonym">South American air plant</name>
    <dbReference type="NCBI Taxonomy" id="63787"/>
    <lineage>
        <taxon>Eukaryota</taxon>
        <taxon>Viridiplantae</taxon>
        <taxon>Streptophyta</taxon>
        <taxon>Embryophyta</taxon>
        <taxon>Tracheophyta</taxon>
        <taxon>Spermatophyta</taxon>
        <taxon>Magnoliopsida</taxon>
        <taxon>eudicotyledons</taxon>
        <taxon>Gunneridae</taxon>
        <taxon>Pentapetalae</taxon>
        <taxon>Saxifragales</taxon>
        <taxon>Crassulaceae</taxon>
        <taxon>Kalanchoe</taxon>
    </lineage>
</organism>
<sequence length="141" mass="15992">MCRGREESEKRRFDLNKPAPLNEASDGESTRDHDTTICCELCGWRASLYCQADDAFLCGKCDEWVHGANFLAHRHIRCMLCNTCQNLTHRYLVGTCRQMLLPSTAGMPEGTPSSSLHDDRCGSTNDESRCTRFLKRPLTFI</sequence>
<feature type="domain" description="B box-type" evidence="5">
    <location>
        <begin position="34"/>
        <end position="80"/>
    </location>
</feature>
<feature type="compositionally biased region" description="Basic and acidic residues" evidence="4">
    <location>
        <begin position="1"/>
        <end position="15"/>
    </location>
</feature>
<dbReference type="CDD" id="cd19821">
    <property type="entry name" value="Bbox1_BBX-like"/>
    <property type="match status" value="1"/>
</dbReference>
<name>A0A7N0TJ85_KALFE</name>
<keyword evidence="2" id="KW-0863">Zinc-finger</keyword>
<dbReference type="InterPro" id="IPR000315">
    <property type="entry name" value="Znf_B-box"/>
</dbReference>
<protein>
    <recommendedName>
        <fullName evidence="5">B box-type domain-containing protein</fullName>
    </recommendedName>
</protein>
<proteinExistence type="predicted"/>
<keyword evidence="7" id="KW-1185">Reference proteome</keyword>
<evidence type="ECO:0000259" key="5">
    <source>
        <dbReference type="SMART" id="SM00336"/>
    </source>
</evidence>
<evidence type="ECO:0000313" key="7">
    <source>
        <dbReference type="Proteomes" id="UP000594263"/>
    </source>
</evidence>
<dbReference type="GO" id="GO:0008270">
    <property type="term" value="F:zinc ion binding"/>
    <property type="evidence" value="ECO:0007669"/>
    <property type="project" value="UniProtKB-KW"/>
</dbReference>
<evidence type="ECO:0000313" key="6">
    <source>
        <dbReference type="EnsemblPlants" id="Kaladp0037s0489.1.v1.1.CDS.1"/>
    </source>
</evidence>
<feature type="region of interest" description="Disordered" evidence="4">
    <location>
        <begin position="1"/>
        <end position="33"/>
    </location>
</feature>
<dbReference type="InterPro" id="IPR049808">
    <property type="entry name" value="CONSTANS-like_Bbox1"/>
</dbReference>
<dbReference type="AlphaFoldDB" id="A0A7N0TJ85"/>
<evidence type="ECO:0000256" key="1">
    <source>
        <dbReference type="ARBA" id="ARBA00022723"/>
    </source>
</evidence>
<dbReference type="PANTHER" id="PTHR31717">
    <property type="entry name" value="ZINC FINGER PROTEIN CONSTANS-LIKE 10"/>
    <property type="match status" value="1"/>
</dbReference>
<evidence type="ECO:0000256" key="3">
    <source>
        <dbReference type="ARBA" id="ARBA00022833"/>
    </source>
</evidence>
<dbReference type="EnsemblPlants" id="Kaladp0037s0489.1.v1.1">
    <property type="protein sequence ID" value="Kaladp0037s0489.1.v1.1.CDS.1"/>
    <property type="gene ID" value="Kaladp0037s0489.v1.1"/>
</dbReference>
<dbReference type="PANTHER" id="PTHR31717:SF142">
    <property type="entry name" value="B-BOX DOMAIN PROTEIN 30-RELATED"/>
    <property type="match status" value="1"/>
</dbReference>
<evidence type="ECO:0000256" key="4">
    <source>
        <dbReference type="SAM" id="MobiDB-lite"/>
    </source>
</evidence>